<feature type="chain" id="PRO_5017288838" description="DUF6396 domain-containing protein" evidence="2">
    <location>
        <begin position="24"/>
        <end position="346"/>
    </location>
</feature>
<dbReference type="AlphaFoldDB" id="A0A1I4WQX6"/>
<evidence type="ECO:0000313" key="4">
    <source>
        <dbReference type="EMBL" id="SFN15955.1"/>
    </source>
</evidence>
<organism evidence="4 5">
    <name type="scientific">Formivibrio citricus</name>
    <dbReference type="NCBI Taxonomy" id="83765"/>
    <lineage>
        <taxon>Bacteria</taxon>
        <taxon>Pseudomonadati</taxon>
        <taxon>Pseudomonadota</taxon>
        <taxon>Betaproteobacteria</taxon>
        <taxon>Neisseriales</taxon>
        <taxon>Chitinibacteraceae</taxon>
        <taxon>Formivibrio</taxon>
    </lineage>
</organism>
<feature type="signal peptide" evidence="2">
    <location>
        <begin position="1"/>
        <end position="23"/>
    </location>
</feature>
<dbReference type="SMART" id="SM00671">
    <property type="entry name" value="SEL1"/>
    <property type="match status" value="1"/>
</dbReference>
<dbReference type="PANTHER" id="PTHR11102:SF160">
    <property type="entry name" value="ERAD-ASSOCIATED E3 UBIQUITIN-PROTEIN LIGASE COMPONENT HRD3"/>
    <property type="match status" value="1"/>
</dbReference>
<dbReference type="Proteomes" id="UP000242869">
    <property type="component" value="Unassembled WGS sequence"/>
</dbReference>
<dbReference type="EMBL" id="FOVE01000004">
    <property type="protein sequence ID" value="SFN15955.1"/>
    <property type="molecule type" value="Genomic_DNA"/>
</dbReference>
<dbReference type="Gene3D" id="1.25.40.10">
    <property type="entry name" value="Tetratricopeptide repeat domain"/>
    <property type="match status" value="1"/>
</dbReference>
<dbReference type="InterPro" id="IPR045653">
    <property type="entry name" value="DUF6396"/>
</dbReference>
<evidence type="ECO:0000256" key="2">
    <source>
        <dbReference type="SAM" id="SignalP"/>
    </source>
</evidence>
<accession>A0A1I4WQX6</accession>
<dbReference type="PANTHER" id="PTHR11102">
    <property type="entry name" value="SEL-1-LIKE PROTEIN"/>
    <property type="match status" value="1"/>
</dbReference>
<dbReference type="Pfam" id="PF08238">
    <property type="entry name" value="Sel1"/>
    <property type="match status" value="1"/>
</dbReference>
<dbReference type="STRING" id="83765.SAMN05660284_00681"/>
<feature type="region of interest" description="Disordered" evidence="1">
    <location>
        <begin position="316"/>
        <end position="346"/>
    </location>
</feature>
<dbReference type="SUPFAM" id="SSF81901">
    <property type="entry name" value="HCP-like"/>
    <property type="match status" value="1"/>
</dbReference>
<keyword evidence="5" id="KW-1185">Reference proteome</keyword>
<dbReference type="InterPro" id="IPR011990">
    <property type="entry name" value="TPR-like_helical_dom_sf"/>
</dbReference>
<name>A0A1I4WQX6_9NEIS</name>
<sequence length="346" mass="38406">MKPVFWLALPLCLLLAACNPFHSKERSVPKLDEIRANLAFTCAYEKDRIPPRDPEADQLYHYARWLERNNLLKPDPAVWPQQERLYRIATAYGHDKANLELRDLIAEGKAFSVGEGNEILDLTEDLIRRGIPGGYYDMGIYLEAGAGVKKDPELALKYFRKSADLGSPEGQYLVAEKLAPIDRAPDIARQMRLCAAEQGHGEAAVMLGVNLSGLGRYPEALKAFQLGVKAGNESAASFLEHGFEGRPADDGLYYLGQTKDPERVRRYMAIGDVLGRYSYRDPQVPDIDKVVPLPPAKLPPWDGTLEWIKADDANIPPSLPSEARITEMAQAKGLDPQTGRPLKAGK</sequence>
<evidence type="ECO:0000313" key="5">
    <source>
        <dbReference type="Proteomes" id="UP000242869"/>
    </source>
</evidence>
<keyword evidence="2" id="KW-0732">Signal</keyword>
<dbReference type="RefSeq" id="WP_091191413.1">
    <property type="nucleotide sequence ID" value="NZ_FOVE01000004.1"/>
</dbReference>
<reference evidence="5" key="1">
    <citation type="submission" date="2016-10" db="EMBL/GenBank/DDBJ databases">
        <authorList>
            <person name="Varghese N."/>
            <person name="Submissions S."/>
        </authorList>
    </citation>
    <scope>NUCLEOTIDE SEQUENCE [LARGE SCALE GENOMIC DNA]</scope>
    <source>
        <strain evidence="5">DSM 6150</strain>
    </source>
</reference>
<dbReference type="InterPro" id="IPR050767">
    <property type="entry name" value="Sel1_AlgK"/>
</dbReference>
<dbReference type="InterPro" id="IPR006597">
    <property type="entry name" value="Sel1-like"/>
</dbReference>
<feature type="domain" description="DUF6396" evidence="3">
    <location>
        <begin position="235"/>
        <end position="342"/>
    </location>
</feature>
<gene>
    <name evidence="4" type="ORF">SAMN05660284_00681</name>
</gene>
<dbReference type="OrthoDB" id="6522601at2"/>
<evidence type="ECO:0000256" key="1">
    <source>
        <dbReference type="SAM" id="MobiDB-lite"/>
    </source>
</evidence>
<protein>
    <recommendedName>
        <fullName evidence="3">DUF6396 domain-containing protein</fullName>
    </recommendedName>
</protein>
<dbReference type="Pfam" id="PF19933">
    <property type="entry name" value="DUF6396"/>
    <property type="match status" value="1"/>
</dbReference>
<evidence type="ECO:0000259" key="3">
    <source>
        <dbReference type="Pfam" id="PF19933"/>
    </source>
</evidence>
<proteinExistence type="predicted"/>
<dbReference type="PROSITE" id="PS51257">
    <property type="entry name" value="PROKAR_LIPOPROTEIN"/>
    <property type="match status" value="1"/>
</dbReference>